<dbReference type="InterPro" id="IPR014060">
    <property type="entry name" value="PglZ"/>
</dbReference>
<dbReference type="SUPFAM" id="SSF53649">
    <property type="entry name" value="Alkaline phosphatase-like"/>
    <property type="match status" value="1"/>
</dbReference>
<gene>
    <name evidence="1" type="primary">pglZ</name>
    <name evidence="1" type="ORF">FHQ07_06485</name>
</gene>
<dbReference type="NCBIfam" id="TIGR02687">
    <property type="entry name" value="BREX-1 system phosphatase PglZ type A"/>
    <property type="match status" value="1"/>
</dbReference>
<evidence type="ECO:0000313" key="2">
    <source>
        <dbReference type="Proteomes" id="UP000308149"/>
    </source>
</evidence>
<dbReference type="Proteomes" id="UP000308149">
    <property type="component" value="Chromosome"/>
</dbReference>
<evidence type="ECO:0000313" key="1">
    <source>
        <dbReference type="EMBL" id="QDA56987.1"/>
    </source>
</evidence>
<keyword evidence="2" id="KW-1185">Reference proteome</keyword>
<dbReference type="AlphaFoldDB" id="A0A5B7ZQ27"/>
<accession>A0A5B7ZQ27</accession>
<dbReference type="RefSeq" id="WP_139716039.1">
    <property type="nucleotide sequence ID" value="NZ_CP040871.1"/>
</dbReference>
<dbReference type="KEGG" id="thes:FHQ07_06485"/>
<sequence>MATELNEQRISEALAALFASANIIFWHDIDGEFADVLDKLELDPVKVIRLQDTAALEVKRRIESDGDGRFLLYSNRAEPDPTADWLLDIRLRSHSFRADLTSIRLEELGLSSVALAPHIRARAKFLAAESRRNRLKRLLQPMDGAADVDRKMIAVTLRCDESDPLSLALQLLSGLSEGDAAIGEPPKAWSDLQGYGLEQAFWQLIKDTFGYESPEPSLADLLRRILVTDFARSLTGDPPEALAHLRLKHPSFSGNASVLAARWRSDLNRYRAYAGLSAAVAQDLRISELVSGYSAEDLLDCMTFAQVERRVIHDLKGRVLQLGGAAADSIQPLIDRRRDGHWADVRLGDDNDEFRAVASCYEALEAAADFLALKERHATGMTFANAEHAVQQYRGELYRFDQLYRHFHHASSLVEPMGWSVLHDLDSLIESAYSGWFIPMLSSAWASIVENEGGMLEHWNVNGLLPQQQFFNDHVANQLATTKRVYVVISDAFRYEAGEELTRELRRKNRFTAELSAMLSVLPSYTALGMSALLPHHTLAYKPGESLDVLVDGQPAATLDARNAQLGRYDGIAVRAADLMELGKTKGRELVGDHRVIYVYHDLIDMTGDKQGSEGKTFDAVSQTLIELNRIISFIINNLNGSMVLVTADHGFLYQESPLDQASKASLGDKPAGTLRAKKRYLIGRDLAKNTAVWQGSTATTAGTEPGAGSVDFWLPKGAMRFHFAGGARFVHGSAMPQEVIVPMITVRVSESEKARSRSVEVSVVGASSKIVTNKQRLDLIQSEPVSHQVRPRTLKISLRDGDTLISDEATVTFDSTSAVLAERIKQIFLTVRSGSYDRHKDYYLVGRDAATSVEVLRAAYRIDLAFSNDF</sequence>
<dbReference type="OrthoDB" id="9769734at2"/>
<reference evidence="1 2" key="1">
    <citation type="submission" date="2019-06" db="EMBL/GenBank/DDBJ databases">
        <title>Thermomonas aquatica sp. nov., isolated from an industrial wastewater treatment plant.</title>
        <authorList>
            <person name="Jeon J.H."/>
            <person name="Park D.-S."/>
        </authorList>
    </citation>
    <scope>NUCLEOTIDE SEQUENCE [LARGE SCALE GENOMIC DNA]</scope>
    <source>
        <strain evidence="1 2">SY21</strain>
    </source>
</reference>
<name>A0A5B7ZQ27_9GAMM</name>
<dbReference type="Pfam" id="PF08665">
    <property type="entry name" value="PglZ"/>
    <property type="match status" value="1"/>
</dbReference>
<proteinExistence type="predicted"/>
<protein>
    <submittedName>
        <fullName evidence="1">BREX-1 system phosphatase PglZ type A</fullName>
    </submittedName>
</protein>
<organism evidence="1 2">
    <name type="scientific">Thermomonas aquatica</name>
    <dbReference type="NCBI Taxonomy" id="2202149"/>
    <lineage>
        <taxon>Bacteria</taxon>
        <taxon>Pseudomonadati</taxon>
        <taxon>Pseudomonadota</taxon>
        <taxon>Gammaproteobacteria</taxon>
        <taxon>Lysobacterales</taxon>
        <taxon>Lysobacteraceae</taxon>
        <taxon>Thermomonas</taxon>
    </lineage>
</organism>
<dbReference type="InterPro" id="IPR017850">
    <property type="entry name" value="Alkaline_phosphatase_core_sf"/>
</dbReference>
<dbReference type="EMBL" id="CP040871">
    <property type="protein sequence ID" value="QDA56987.1"/>
    <property type="molecule type" value="Genomic_DNA"/>
</dbReference>